<feature type="domain" description="Tetrapyrrole biosynthesis uroporphyrinogen III synthase" evidence="10">
    <location>
        <begin position="15"/>
        <end position="227"/>
    </location>
</feature>
<dbReference type="InterPro" id="IPR036108">
    <property type="entry name" value="4pyrrol_syn_uPrphyn_synt_sf"/>
</dbReference>
<evidence type="ECO:0000256" key="2">
    <source>
        <dbReference type="ARBA" id="ARBA00008133"/>
    </source>
</evidence>
<evidence type="ECO:0000256" key="5">
    <source>
        <dbReference type="ARBA" id="ARBA00023244"/>
    </source>
</evidence>
<keyword evidence="5 9" id="KW-0627">Porphyrin biosynthesis</keyword>
<dbReference type="OrthoDB" id="7163809at2"/>
<comment type="caution">
    <text evidence="11">The sequence shown here is derived from an EMBL/GenBank/DDBJ whole genome shotgun (WGS) entry which is preliminary data.</text>
</comment>
<reference evidence="11 12" key="1">
    <citation type="journal article" date="2013" name="Genome Biol.">
        <title>Comparative genomics of the core and accessory genomes of 48 Sinorhizobium strains comprising five genospecies.</title>
        <authorList>
            <person name="Sugawara M."/>
            <person name="Epstein B."/>
            <person name="Badgley B.D."/>
            <person name="Unno T."/>
            <person name="Xu L."/>
            <person name="Reese J."/>
            <person name="Gyaneshwar P."/>
            <person name="Denny R."/>
            <person name="Mudge J."/>
            <person name="Bharti A.K."/>
            <person name="Farmer A.D."/>
            <person name="May G.D."/>
            <person name="Woodward J.E."/>
            <person name="Medigue C."/>
            <person name="Vallenet D."/>
            <person name="Lajus A."/>
            <person name="Rouy Z."/>
            <person name="Martinez-Vaz B."/>
            <person name="Tiffin P."/>
            <person name="Young N.D."/>
            <person name="Sadowsky M.J."/>
        </authorList>
    </citation>
    <scope>NUCLEOTIDE SEQUENCE [LARGE SCALE GENOMIC DNA]</scope>
    <source>
        <strain evidence="11 12">USDA4894</strain>
    </source>
</reference>
<dbReference type="UniPathway" id="UPA00251">
    <property type="reaction ID" value="UER00320"/>
</dbReference>
<protein>
    <recommendedName>
        <fullName evidence="7 9">Uroporphyrinogen-III synthase</fullName>
        <ecNumber evidence="3 9">4.2.1.75</ecNumber>
    </recommendedName>
</protein>
<keyword evidence="4 9" id="KW-0456">Lyase</keyword>
<dbReference type="GO" id="GO:0006780">
    <property type="term" value="P:uroporphyrinogen III biosynthetic process"/>
    <property type="evidence" value="ECO:0007669"/>
    <property type="project" value="UniProtKB-UniRule"/>
</dbReference>
<dbReference type="EMBL" id="WITC01000017">
    <property type="protein sequence ID" value="MQX13602.1"/>
    <property type="molecule type" value="Genomic_DNA"/>
</dbReference>
<dbReference type="RefSeq" id="WP_153436715.1">
    <property type="nucleotide sequence ID" value="NZ_JACIGA010000007.1"/>
</dbReference>
<evidence type="ECO:0000256" key="7">
    <source>
        <dbReference type="ARBA" id="ARBA00040167"/>
    </source>
</evidence>
<dbReference type="InterPro" id="IPR003754">
    <property type="entry name" value="4pyrrol_synth_uPrphyn_synth"/>
</dbReference>
<accession>A0A6N7L7D2</accession>
<proteinExistence type="inferred from homology"/>
<dbReference type="AlphaFoldDB" id="A0A6N7L7D2"/>
<dbReference type="Gene3D" id="3.40.50.10090">
    <property type="match status" value="2"/>
</dbReference>
<comment type="pathway">
    <text evidence="1 9">Porphyrin-containing compound metabolism; protoporphyrin-IX biosynthesis; coproporphyrinogen-III from 5-aminolevulinate: step 3/4.</text>
</comment>
<dbReference type="SUPFAM" id="SSF69618">
    <property type="entry name" value="HemD-like"/>
    <property type="match status" value="1"/>
</dbReference>
<comment type="function">
    <text evidence="6 9">Catalyzes cyclization of the linear tetrapyrrole, hydroxymethylbilane, to the macrocyclic uroporphyrinogen III.</text>
</comment>
<dbReference type="GO" id="GO:0006782">
    <property type="term" value="P:protoporphyrinogen IX biosynthetic process"/>
    <property type="evidence" value="ECO:0007669"/>
    <property type="project" value="UniProtKB-UniRule"/>
</dbReference>
<name>A0A6N7L7D2_SINTE</name>
<dbReference type="Pfam" id="PF02602">
    <property type="entry name" value="HEM4"/>
    <property type="match status" value="1"/>
</dbReference>
<dbReference type="CDD" id="cd06578">
    <property type="entry name" value="HemD"/>
    <property type="match status" value="1"/>
</dbReference>
<sequence length="237" mass="24991">MRVLVTRPRPAATATALKLEAMGHEAILLPLMQAEHLVAAVETALKQSHGAIALTSAEATRALAALGRALEPHLATPLFCVGQATGRAAAELGFTDIHVGPGTGEGLAETIAAAFAGGTREPLLYLAGSPRSDGLERALRQRGVDYSTVECYRMAPIACRPDELSSLLRAGRFDAVLLYSRQTARQFAALLSQSRLSAAAFARRYLCLSAAIAEVLPADAAAEVAIMPDEQHLLKLL</sequence>
<dbReference type="InterPro" id="IPR039793">
    <property type="entry name" value="UROS/Hem4"/>
</dbReference>
<dbReference type="GO" id="GO:0004852">
    <property type="term" value="F:uroporphyrinogen-III synthase activity"/>
    <property type="evidence" value="ECO:0007669"/>
    <property type="project" value="UniProtKB-UniRule"/>
</dbReference>
<evidence type="ECO:0000259" key="10">
    <source>
        <dbReference type="Pfam" id="PF02602"/>
    </source>
</evidence>
<evidence type="ECO:0000256" key="9">
    <source>
        <dbReference type="RuleBase" id="RU366031"/>
    </source>
</evidence>
<evidence type="ECO:0000256" key="1">
    <source>
        <dbReference type="ARBA" id="ARBA00004772"/>
    </source>
</evidence>
<evidence type="ECO:0000313" key="12">
    <source>
        <dbReference type="Proteomes" id="UP000439983"/>
    </source>
</evidence>
<dbReference type="NCBIfam" id="NF006621">
    <property type="entry name" value="PRK09189.1"/>
    <property type="match status" value="1"/>
</dbReference>
<dbReference type="PANTHER" id="PTHR38042">
    <property type="entry name" value="UROPORPHYRINOGEN-III SYNTHASE, CHLOROPLASTIC"/>
    <property type="match status" value="1"/>
</dbReference>
<dbReference type="PANTHER" id="PTHR38042:SF1">
    <property type="entry name" value="UROPORPHYRINOGEN-III SYNTHASE, CHLOROPLASTIC"/>
    <property type="match status" value="1"/>
</dbReference>
<comment type="catalytic activity">
    <reaction evidence="8 9">
        <text>hydroxymethylbilane = uroporphyrinogen III + H2O</text>
        <dbReference type="Rhea" id="RHEA:18965"/>
        <dbReference type="ChEBI" id="CHEBI:15377"/>
        <dbReference type="ChEBI" id="CHEBI:57308"/>
        <dbReference type="ChEBI" id="CHEBI:57845"/>
        <dbReference type="EC" id="4.2.1.75"/>
    </reaction>
</comment>
<dbReference type="EC" id="4.2.1.75" evidence="3 9"/>
<evidence type="ECO:0000256" key="8">
    <source>
        <dbReference type="ARBA" id="ARBA00048617"/>
    </source>
</evidence>
<dbReference type="Proteomes" id="UP000439983">
    <property type="component" value="Unassembled WGS sequence"/>
</dbReference>
<evidence type="ECO:0000256" key="4">
    <source>
        <dbReference type="ARBA" id="ARBA00023239"/>
    </source>
</evidence>
<evidence type="ECO:0000313" key="11">
    <source>
        <dbReference type="EMBL" id="MQX13602.1"/>
    </source>
</evidence>
<organism evidence="11 12">
    <name type="scientific">Sinorhizobium terangae</name>
    <dbReference type="NCBI Taxonomy" id="110322"/>
    <lineage>
        <taxon>Bacteria</taxon>
        <taxon>Pseudomonadati</taxon>
        <taxon>Pseudomonadota</taxon>
        <taxon>Alphaproteobacteria</taxon>
        <taxon>Hyphomicrobiales</taxon>
        <taxon>Rhizobiaceae</taxon>
        <taxon>Sinorhizobium/Ensifer group</taxon>
        <taxon>Sinorhizobium</taxon>
    </lineage>
</organism>
<keyword evidence="12" id="KW-1185">Reference proteome</keyword>
<evidence type="ECO:0000256" key="3">
    <source>
        <dbReference type="ARBA" id="ARBA00013109"/>
    </source>
</evidence>
<evidence type="ECO:0000256" key="6">
    <source>
        <dbReference type="ARBA" id="ARBA00037589"/>
    </source>
</evidence>
<comment type="similarity">
    <text evidence="2 9">Belongs to the uroporphyrinogen-III synthase family.</text>
</comment>
<gene>
    <name evidence="11" type="ORF">GHK62_02190</name>
</gene>